<proteinExistence type="predicted"/>
<dbReference type="Proteomes" id="UP001297600">
    <property type="component" value="Unassembled WGS sequence"/>
</dbReference>
<name>A0ABS9MTF5_9BURK</name>
<comment type="caution">
    <text evidence="1">The sequence shown here is derived from an EMBL/GenBank/DDBJ whole genome shotgun (WGS) entry which is preliminary data.</text>
</comment>
<evidence type="ECO:0000313" key="2">
    <source>
        <dbReference type="Proteomes" id="UP001297600"/>
    </source>
</evidence>
<organism evidence="1 2">
    <name type="scientific">Mesosutterella porci</name>
    <dbReference type="NCBI Taxonomy" id="2915351"/>
    <lineage>
        <taxon>Bacteria</taxon>
        <taxon>Pseudomonadati</taxon>
        <taxon>Pseudomonadota</taxon>
        <taxon>Betaproteobacteria</taxon>
        <taxon>Burkholderiales</taxon>
        <taxon>Sutterellaceae</taxon>
        <taxon>Mesosutterella</taxon>
    </lineage>
</organism>
<sequence length="141" mass="15673">MRYAVKLTKLSNGKFKAESEDLGASVSDEFATESEALDFMCDALPGMMYLLYRKNRKPIPMPKAKGEHYIYVPARVQAKILLWNKMIEKGIGVNELARKLGIPQANASRLTDMSQDKASMEAIENALIAIGSQFDLSTVNN</sequence>
<dbReference type="RefSeq" id="WP_237980512.1">
    <property type="nucleotide sequence ID" value="NZ_JAKNCT010000015.1"/>
</dbReference>
<gene>
    <name evidence="1" type="ORF">MAF45_10600</name>
</gene>
<keyword evidence="2" id="KW-1185">Reference proteome</keyword>
<protein>
    <submittedName>
        <fullName evidence="1">Helix-turn-helix transcriptional regulator</fullName>
    </submittedName>
</protein>
<reference evidence="1 2" key="1">
    <citation type="submission" date="2022-02" db="EMBL/GenBank/DDBJ databases">
        <title>Mesosutterella porci, a novel member of the family Sutterellaceae from pig feces.</title>
        <authorList>
            <person name="Wylensek D."/>
            <person name="Clavel T."/>
        </authorList>
    </citation>
    <scope>NUCLEOTIDE SEQUENCE [LARGE SCALE GENOMIC DNA]</scope>
    <source>
        <strain evidence="2">oilRF-744-wt-GAM-9</strain>
    </source>
</reference>
<evidence type="ECO:0000313" key="1">
    <source>
        <dbReference type="EMBL" id="MCG5031884.1"/>
    </source>
</evidence>
<accession>A0ABS9MTF5</accession>
<dbReference type="EMBL" id="JAKNCT010000015">
    <property type="protein sequence ID" value="MCG5031884.1"/>
    <property type="molecule type" value="Genomic_DNA"/>
</dbReference>